<organism evidence="2 3">
    <name type="scientific">Paramuricea clavata</name>
    <name type="common">Red gorgonian</name>
    <name type="synonym">Violescent sea-whip</name>
    <dbReference type="NCBI Taxonomy" id="317549"/>
    <lineage>
        <taxon>Eukaryota</taxon>
        <taxon>Metazoa</taxon>
        <taxon>Cnidaria</taxon>
        <taxon>Anthozoa</taxon>
        <taxon>Octocorallia</taxon>
        <taxon>Malacalcyonacea</taxon>
        <taxon>Plexauridae</taxon>
        <taxon>Paramuricea</taxon>
    </lineage>
</organism>
<evidence type="ECO:0000256" key="1">
    <source>
        <dbReference type="SAM" id="MobiDB-lite"/>
    </source>
</evidence>
<dbReference type="Proteomes" id="UP001152795">
    <property type="component" value="Unassembled WGS sequence"/>
</dbReference>
<sequence length="209" mass="24613">RIIRKVYNTLIQKDDFVGFNLTESFNSESNKAILDAVLTEVYAQFHGMDKTPWSRLAIEAALKRYFVSKYEVMKHKVDGKYEQHKRNCRRQGRKRDKLTRRTLAMEKADISTRKRGKVAEVLVEEAMSSEESCVEEDESGKTKIVGYKIKRLSWESRKLRKVKVFLDKTMRESQTQRARDRALPRTHHEQESSRLPLKDFPDWAIQSSE</sequence>
<feature type="region of interest" description="Disordered" evidence="1">
    <location>
        <begin position="170"/>
        <end position="209"/>
    </location>
</feature>
<dbReference type="OrthoDB" id="5987687at2759"/>
<gene>
    <name evidence="2" type="ORF">PACLA_8A051921</name>
</gene>
<comment type="caution">
    <text evidence="2">The sequence shown here is derived from an EMBL/GenBank/DDBJ whole genome shotgun (WGS) entry which is preliminary data.</text>
</comment>
<feature type="compositionally biased region" description="Basic and acidic residues" evidence="1">
    <location>
        <begin position="177"/>
        <end position="201"/>
    </location>
</feature>
<proteinExistence type="predicted"/>
<dbReference type="AlphaFoldDB" id="A0A7D9LI56"/>
<name>A0A7D9LI56_PARCT</name>
<feature type="non-terminal residue" evidence="2">
    <location>
        <position position="1"/>
    </location>
</feature>
<evidence type="ECO:0000313" key="3">
    <source>
        <dbReference type="Proteomes" id="UP001152795"/>
    </source>
</evidence>
<accession>A0A7D9LI56</accession>
<protein>
    <submittedName>
        <fullName evidence="2">Uncharacterized protein</fullName>
    </submittedName>
</protein>
<keyword evidence="3" id="KW-1185">Reference proteome</keyword>
<reference evidence="2" key="1">
    <citation type="submission" date="2020-04" db="EMBL/GenBank/DDBJ databases">
        <authorList>
            <person name="Alioto T."/>
            <person name="Alioto T."/>
            <person name="Gomez Garrido J."/>
        </authorList>
    </citation>
    <scope>NUCLEOTIDE SEQUENCE</scope>
    <source>
        <strain evidence="2">A484AB</strain>
    </source>
</reference>
<dbReference type="EMBL" id="CACRXK020019056">
    <property type="protein sequence ID" value="CAB4033220.1"/>
    <property type="molecule type" value="Genomic_DNA"/>
</dbReference>
<evidence type="ECO:0000313" key="2">
    <source>
        <dbReference type="EMBL" id="CAB4033220.1"/>
    </source>
</evidence>